<dbReference type="Gene3D" id="2.60.420.10">
    <property type="entry name" value="Maltose phosphorylase, domain 3"/>
    <property type="match status" value="1"/>
</dbReference>
<organism evidence="3 4">
    <name type="scientific">Pontiella desulfatans</name>
    <dbReference type="NCBI Taxonomy" id="2750659"/>
    <lineage>
        <taxon>Bacteria</taxon>
        <taxon>Pseudomonadati</taxon>
        <taxon>Kiritimatiellota</taxon>
        <taxon>Kiritimatiellia</taxon>
        <taxon>Kiritimatiellales</taxon>
        <taxon>Pontiellaceae</taxon>
        <taxon>Pontiella</taxon>
    </lineage>
</organism>
<feature type="domain" description="Glycoside hydrolase family 65 C-terminal" evidence="2">
    <location>
        <begin position="658"/>
        <end position="720"/>
    </location>
</feature>
<dbReference type="SUPFAM" id="SSF48208">
    <property type="entry name" value="Six-hairpin glycosidases"/>
    <property type="match status" value="1"/>
</dbReference>
<dbReference type="InterPro" id="IPR008928">
    <property type="entry name" value="6-hairpin_glycosidase_sf"/>
</dbReference>
<dbReference type="Pfam" id="PF03633">
    <property type="entry name" value="Glyco_hydro_65C"/>
    <property type="match status" value="1"/>
</dbReference>
<sequence length="740" mass="82902">MVQTLLKSSAVKEGGHSCSPRGLERPRAVYMAYIFSLLVSLSAFGQGSVDDDVTRFEFSDAAASTWVNGYIDSFFTNRVNIENTIFPREYLALSDAWLNGAKWGARSIQEQHRIVLSEQGLANDGYVLTQQHGASSHDHGWPFPHWVQVPYKNGFRGTTAGWHFYDEPKGWEICYAPARGAAPEHFGEAASKTWTLDDLASEGIFEERHAWKLKVSGKLPTLTSPEGVELDSFNCPFIQIRWHAEGNAYSVRPVLEWKCEGDTDWSDKRRMEFSADTIEPYSSDTGMFHSILSLHERPEWNGKITRIRFRFGGLEKGRTLFVRSIFTHWDTRHLVNNSIYIKAAYEYFRWTGDAEFLKQQMPRLRTAMKYMMEEGNGRALNHIRCTWHGHDGRPGYTVNADGTKTFHVGHGKGGNYWDLLPFGWDDMYTTTHYYAALLAMAELEDVTGGDAQALRMHAGAVKKTANEKFFDNKAGRFVGTIDADGIPHDYGFTFVNLEAIHYGIANDANAKRIMEWIGGKRSVEGDTSTGADIYTYRLAPRATTKRNVEWYSFAWTGPETLPFGGQVQDGGAVLGFSFYDVMSRIKTLGADNAWERLMEIRAWDEEVQAYGGYRKYYGDGKGGTTLQGGGTAGGVGIDFEFTESSMLSAVVPFGFMGLRPDGQMLNIEPNLPKDCPQMTVRNLLYQGVPMDVTVSESSIKLVVKSEPATSFKIKFRNEELHIKGAGTFLSPSGAGKPPLR</sequence>
<evidence type="ECO:0000259" key="2">
    <source>
        <dbReference type="Pfam" id="PF03633"/>
    </source>
</evidence>
<dbReference type="InterPro" id="IPR012341">
    <property type="entry name" value="6hp_glycosidase-like_sf"/>
</dbReference>
<proteinExistence type="predicted"/>
<feature type="region of interest" description="Disordered" evidence="1">
    <location>
        <begin position="1"/>
        <end position="20"/>
    </location>
</feature>
<name>A0A6C2TVV7_PONDE</name>
<protein>
    <recommendedName>
        <fullName evidence="2">Glycoside hydrolase family 65 C-terminal domain-containing protein</fullName>
    </recommendedName>
</protein>
<accession>A0A6C2TVV7</accession>
<keyword evidence="4" id="KW-1185">Reference proteome</keyword>
<evidence type="ECO:0000256" key="1">
    <source>
        <dbReference type="SAM" id="MobiDB-lite"/>
    </source>
</evidence>
<evidence type="ECO:0000313" key="4">
    <source>
        <dbReference type="Proteomes" id="UP000366872"/>
    </source>
</evidence>
<evidence type="ECO:0000313" key="3">
    <source>
        <dbReference type="EMBL" id="VGO11466.1"/>
    </source>
</evidence>
<dbReference type="EMBL" id="CAAHFG010000001">
    <property type="protein sequence ID" value="VGO11466.1"/>
    <property type="molecule type" value="Genomic_DNA"/>
</dbReference>
<dbReference type="Gene3D" id="1.50.10.10">
    <property type="match status" value="1"/>
</dbReference>
<gene>
    <name evidence="3" type="ORF">PDESU_00010</name>
</gene>
<dbReference type="Proteomes" id="UP000366872">
    <property type="component" value="Unassembled WGS sequence"/>
</dbReference>
<dbReference type="GO" id="GO:0005975">
    <property type="term" value="P:carbohydrate metabolic process"/>
    <property type="evidence" value="ECO:0007669"/>
    <property type="project" value="InterPro"/>
</dbReference>
<dbReference type="AlphaFoldDB" id="A0A6C2TVV7"/>
<dbReference type="InterPro" id="IPR005194">
    <property type="entry name" value="Glyco_hydro_65_C"/>
</dbReference>
<reference evidence="3 4" key="1">
    <citation type="submission" date="2019-04" db="EMBL/GenBank/DDBJ databases">
        <authorList>
            <person name="Van Vliet M D."/>
        </authorList>
    </citation>
    <scope>NUCLEOTIDE SEQUENCE [LARGE SCALE GENOMIC DNA]</scope>
    <source>
        <strain evidence="3 4">F1</strain>
    </source>
</reference>